<dbReference type="PIRSF" id="PIRSF001549">
    <property type="entry name" value="His-tRNA_synth"/>
    <property type="match status" value="1"/>
</dbReference>
<dbReference type="PROSITE" id="PS50862">
    <property type="entry name" value="AA_TRNA_LIGASE_II"/>
    <property type="match status" value="1"/>
</dbReference>
<dbReference type="InterPro" id="IPR045864">
    <property type="entry name" value="aa-tRNA-synth_II/BPL/LPL"/>
</dbReference>
<accession>A0ABW1UPS4</accession>
<dbReference type="Pfam" id="PF03129">
    <property type="entry name" value="HGTP_anticodon"/>
    <property type="match status" value="1"/>
</dbReference>
<dbReference type="SUPFAM" id="SSF55681">
    <property type="entry name" value="Class II aaRS and biotin synthetases"/>
    <property type="match status" value="1"/>
</dbReference>
<name>A0ABW1UPS4_9LACO</name>
<evidence type="ECO:0000256" key="6">
    <source>
        <dbReference type="ARBA" id="ARBA00022917"/>
    </source>
</evidence>
<feature type="domain" description="Aminoacyl-transfer RNA synthetases class-II family profile" evidence="10">
    <location>
        <begin position="21"/>
        <end position="329"/>
    </location>
</feature>
<comment type="subunit">
    <text evidence="9">Homodimer.</text>
</comment>
<sequence>MRYQKPKGTADITPAESRKWQFVEQKAAEVFGTYDFQEIRTPIFESYDVFERSSGESSDVVSKEMYDFFDKGERHIALRPEGTAGVVRAYVENKLFGPEYVKPYKVYYHGPMFRYERPQSGRQRQFHQIGVEAFGASSPALDVEIIAMAEELLHQLQLSDLKLEINSLGDAATRQAYHEALVNYLTPLQDRLSADSQRRLTTNPLRILDSKDAHDQELVADAPSILDYLTPDSAAHFAAVKAGLAALGIDYTVNQTMVRGLDYYTDTIFEIMVSAPAFNNTEMTVIAGGRYDGLVQEFGGPDEPGIGFGIGLERLLLLLDETKLGLATPGLDFYLVKAGDQLDSPALQILNAIRHAGFRADQDYLDRKVKGQFKNATRLNSRFVITLGDSELASGQVPVKDLASGEQVSVSLSAIQADFNKVYQDLMQQFGGKA</sequence>
<evidence type="ECO:0000313" key="11">
    <source>
        <dbReference type="EMBL" id="MFC6315060.1"/>
    </source>
</evidence>
<proteinExistence type="inferred from homology"/>
<dbReference type="CDD" id="cd00773">
    <property type="entry name" value="HisRS-like_core"/>
    <property type="match status" value="1"/>
</dbReference>
<comment type="subcellular location">
    <subcellularLocation>
        <location evidence="9">Cytoplasm</location>
    </subcellularLocation>
</comment>
<dbReference type="EMBL" id="JBHSSM010000015">
    <property type="protein sequence ID" value="MFC6315060.1"/>
    <property type="molecule type" value="Genomic_DNA"/>
</dbReference>
<organism evidence="11 12">
    <name type="scientific">Lapidilactobacillus achengensis</name>
    <dbReference type="NCBI Taxonomy" id="2486000"/>
    <lineage>
        <taxon>Bacteria</taxon>
        <taxon>Bacillati</taxon>
        <taxon>Bacillota</taxon>
        <taxon>Bacilli</taxon>
        <taxon>Lactobacillales</taxon>
        <taxon>Lactobacillaceae</taxon>
        <taxon>Lapidilactobacillus</taxon>
    </lineage>
</organism>
<dbReference type="InterPro" id="IPR041715">
    <property type="entry name" value="HisRS-like_core"/>
</dbReference>
<evidence type="ECO:0000256" key="2">
    <source>
        <dbReference type="ARBA" id="ARBA00022490"/>
    </source>
</evidence>
<evidence type="ECO:0000256" key="5">
    <source>
        <dbReference type="ARBA" id="ARBA00022840"/>
    </source>
</evidence>
<evidence type="ECO:0000256" key="8">
    <source>
        <dbReference type="ARBA" id="ARBA00047639"/>
    </source>
</evidence>
<dbReference type="RefSeq" id="WP_125596059.1">
    <property type="nucleotide sequence ID" value="NZ_JBHSSM010000015.1"/>
</dbReference>
<comment type="similarity">
    <text evidence="1 9">Belongs to the class-II aminoacyl-tRNA synthetase family.</text>
</comment>
<keyword evidence="6 9" id="KW-0648">Protein biosynthesis</keyword>
<evidence type="ECO:0000256" key="7">
    <source>
        <dbReference type="ARBA" id="ARBA00023146"/>
    </source>
</evidence>
<dbReference type="Gene3D" id="3.30.930.10">
    <property type="entry name" value="Bira Bifunctional Protein, Domain 2"/>
    <property type="match status" value="1"/>
</dbReference>
<dbReference type="GO" id="GO:0004821">
    <property type="term" value="F:histidine-tRNA ligase activity"/>
    <property type="evidence" value="ECO:0007669"/>
    <property type="project" value="UniProtKB-EC"/>
</dbReference>
<dbReference type="HAMAP" id="MF_00127">
    <property type="entry name" value="His_tRNA_synth"/>
    <property type="match status" value="1"/>
</dbReference>
<dbReference type="InterPro" id="IPR015807">
    <property type="entry name" value="His-tRNA-ligase"/>
</dbReference>
<evidence type="ECO:0000256" key="3">
    <source>
        <dbReference type="ARBA" id="ARBA00022598"/>
    </source>
</evidence>
<dbReference type="Gene3D" id="3.40.50.800">
    <property type="entry name" value="Anticodon-binding domain"/>
    <property type="match status" value="1"/>
</dbReference>
<protein>
    <recommendedName>
        <fullName evidence="9">Histidine--tRNA ligase</fullName>
        <ecNumber evidence="9">6.1.1.21</ecNumber>
    </recommendedName>
    <alternativeName>
        <fullName evidence="9">Histidyl-tRNA synthetase</fullName>
        <shortName evidence="9">HisRS</shortName>
    </alternativeName>
</protein>
<comment type="caution">
    <text evidence="11">The sequence shown here is derived from an EMBL/GenBank/DDBJ whole genome shotgun (WGS) entry which is preliminary data.</text>
</comment>
<dbReference type="Pfam" id="PF13393">
    <property type="entry name" value="tRNA-synt_His"/>
    <property type="match status" value="1"/>
</dbReference>
<gene>
    <name evidence="9 11" type="primary">hisS</name>
    <name evidence="11" type="ORF">ACFQHW_05675</name>
</gene>
<evidence type="ECO:0000256" key="4">
    <source>
        <dbReference type="ARBA" id="ARBA00022741"/>
    </source>
</evidence>
<dbReference type="CDD" id="cd00859">
    <property type="entry name" value="HisRS_anticodon"/>
    <property type="match status" value="1"/>
</dbReference>
<keyword evidence="5 9" id="KW-0067">ATP-binding</keyword>
<evidence type="ECO:0000256" key="9">
    <source>
        <dbReference type="HAMAP-Rule" id="MF_00127"/>
    </source>
</evidence>
<dbReference type="PANTHER" id="PTHR43707">
    <property type="entry name" value="HISTIDYL-TRNA SYNTHETASE"/>
    <property type="match status" value="1"/>
</dbReference>
<keyword evidence="4 9" id="KW-0547">Nucleotide-binding</keyword>
<reference evidence="12" key="1">
    <citation type="journal article" date="2019" name="Int. J. Syst. Evol. Microbiol.">
        <title>The Global Catalogue of Microorganisms (GCM) 10K type strain sequencing project: providing services to taxonomists for standard genome sequencing and annotation.</title>
        <authorList>
            <consortium name="The Broad Institute Genomics Platform"/>
            <consortium name="The Broad Institute Genome Sequencing Center for Infectious Disease"/>
            <person name="Wu L."/>
            <person name="Ma J."/>
        </authorList>
    </citation>
    <scope>NUCLEOTIDE SEQUENCE [LARGE SCALE GENOMIC DNA]</scope>
    <source>
        <strain evidence="12">CCM 8897</strain>
    </source>
</reference>
<dbReference type="InterPro" id="IPR004516">
    <property type="entry name" value="HisRS/HisZ"/>
</dbReference>
<dbReference type="PANTHER" id="PTHR43707:SF1">
    <property type="entry name" value="HISTIDINE--TRNA LIGASE, MITOCHONDRIAL-RELATED"/>
    <property type="match status" value="1"/>
</dbReference>
<dbReference type="InterPro" id="IPR036621">
    <property type="entry name" value="Anticodon-bd_dom_sf"/>
</dbReference>
<keyword evidence="3 9" id="KW-0436">Ligase</keyword>
<comment type="catalytic activity">
    <reaction evidence="8 9">
        <text>tRNA(His) + L-histidine + ATP = L-histidyl-tRNA(His) + AMP + diphosphate + H(+)</text>
        <dbReference type="Rhea" id="RHEA:17313"/>
        <dbReference type="Rhea" id="RHEA-COMP:9665"/>
        <dbReference type="Rhea" id="RHEA-COMP:9689"/>
        <dbReference type="ChEBI" id="CHEBI:15378"/>
        <dbReference type="ChEBI" id="CHEBI:30616"/>
        <dbReference type="ChEBI" id="CHEBI:33019"/>
        <dbReference type="ChEBI" id="CHEBI:57595"/>
        <dbReference type="ChEBI" id="CHEBI:78442"/>
        <dbReference type="ChEBI" id="CHEBI:78527"/>
        <dbReference type="ChEBI" id="CHEBI:456215"/>
        <dbReference type="EC" id="6.1.1.21"/>
    </reaction>
</comment>
<dbReference type="InterPro" id="IPR004154">
    <property type="entry name" value="Anticodon-bd"/>
</dbReference>
<evidence type="ECO:0000259" key="10">
    <source>
        <dbReference type="PROSITE" id="PS50862"/>
    </source>
</evidence>
<keyword evidence="2 9" id="KW-0963">Cytoplasm</keyword>
<evidence type="ECO:0000313" key="12">
    <source>
        <dbReference type="Proteomes" id="UP001596310"/>
    </source>
</evidence>
<dbReference type="InterPro" id="IPR006195">
    <property type="entry name" value="aa-tRNA-synth_II"/>
</dbReference>
<dbReference type="Proteomes" id="UP001596310">
    <property type="component" value="Unassembled WGS sequence"/>
</dbReference>
<dbReference type="SUPFAM" id="SSF52954">
    <property type="entry name" value="Class II aaRS ABD-related"/>
    <property type="match status" value="1"/>
</dbReference>
<dbReference type="InterPro" id="IPR033656">
    <property type="entry name" value="HisRS_anticodon"/>
</dbReference>
<dbReference type="EC" id="6.1.1.21" evidence="9"/>
<keyword evidence="12" id="KW-1185">Reference proteome</keyword>
<evidence type="ECO:0000256" key="1">
    <source>
        <dbReference type="ARBA" id="ARBA00008226"/>
    </source>
</evidence>
<keyword evidence="7 9" id="KW-0030">Aminoacyl-tRNA synthetase</keyword>
<dbReference type="NCBIfam" id="TIGR00442">
    <property type="entry name" value="hisS"/>
    <property type="match status" value="1"/>
</dbReference>